<dbReference type="SUPFAM" id="SSF49764">
    <property type="entry name" value="HSP20-like chaperones"/>
    <property type="match status" value="1"/>
</dbReference>
<evidence type="ECO:0000256" key="1">
    <source>
        <dbReference type="ARBA" id="ARBA00004123"/>
    </source>
</evidence>
<feature type="compositionally biased region" description="Pro residues" evidence="6">
    <location>
        <begin position="349"/>
        <end position="358"/>
    </location>
</feature>
<name>A0A9P5MP16_9AGAM</name>
<evidence type="ECO:0000313" key="9">
    <source>
        <dbReference type="EMBL" id="KAF8461305.1"/>
    </source>
</evidence>
<dbReference type="GO" id="GO:0005737">
    <property type="term" value="C:cytoplasm"/>
    <property type="evidence" value="ECO:0007669"/>
    <property type="project" value="UniProtKB-SubCell"/>
</dbReference>
<dbReference type="CDD" id="cd06467">
    <property type="entry name" value="p23_NUDC_like"/>
    <property type="match status" value="1"/>
</dbReference>
<dbReference type="GO" id="GO:0005634">
    <property type="term" value="C:nucleus"/>
    <property type="evidence" value="ECO:0007669"/>
    <property type="project" value="UniProtKB-SubCell"/>
</dbReference>
<dbReference type="InterPro" id="IPR007052">
    <property type="entry name" value="CS_dom"/>
</dbReference>
<dbReference type="EMBL" id="WHVB01000012">
    <property type="protein sequence ID" value="KAF8478133.1"/>
    <property type="molecule type" value="Genomic_DNA"/>
</dbReference>
<comment type="caution">
    <text evidence="9">The sequence shown here is derived from an EMBL/GenBank/DDBJ whole genome shotgun (WGS) entry which is preliminary data.</text>
</comment>
<dbReference type="InterPro" id="IPR037895">
    <property type="entry name" value="NUDCD1"/>
</dbReference>
<sequence length="689" mass="74891">MVMRILLAISFDSITWTSSAVEPLAYLNSKGRAVGLYDSRVMRLDHDDHNRWLVDMFTLHPNRSLLNPKFDGYKLDPISSEDTVARHALKYIATQASVTGRHHFSFQETESRIRHNHLIVNPNGEQAVYIDTELRVISVRLDHDTLQPSLIAIYDIPRPMQTPDSESLPREYPSSIFVDAQTLICSDGHGTLHVLTLSSSIDTARLLGVYELPRTLNFPSLSSIPFRLHAAILSADSQAIVVISFKHLIEEPHGALSGRKAPPVEFDIVAVRVPLQDADDSTATSPLDILWHRRGTNVPIYTAYEKSRGVFILAGGSPYRHIEQPSLEHHEPTGTSPDKSAPTDDAGAPPSPPKPPPYAWTQDSEEVTVALPFPSSTLKENINVLFSPQTLTVLVQDSSSSNSDAPRFASARLWGGIAPPSSFWTWDAHGAQAYGLLTLHLEKRHAGTRWPHLFDDTVSPSSPSVQPEQVPETLDPSELYAIRESLEKYTAALAGSGGADAMRPSSLADGEVDEEADAAVGTETCITWVAAADGADPAGAQADWDVPFTVLATPLPGMSDGISLVVKHTIDGPLFVLSDENAAGGTPVWTHLSTFSAMAFVLASKRDTRFTYHVPSKAVLAFEGGGDYGGNLYIYRDAKPKSNLAKQAILKLTGNTSGSLLGVGAIRNGEESIILCLCEKELLVLRNVL</sequence>
<feature type="chain" id="PRO_5040712207" description="NudC domain-containing protein 1" evidence="7">
    <location>
        <begin position="21"/>
        <end position="689"/>
    </location>
</feature>
<dbReference type="PANTHER" id="PTHR21664:SF1">
    <property type="entry name" value="NUDC DOMAIN-CONTAINING PROTEIN 1"/>
    <property type="match status" value="1"/>
</dbReference>
<reference evidence="9" key="2">
    <citation type="journal article" date="2020" name="Nat. Commun.">
        <title>Large-scale genome sequencing of mycorrhizal fungi provides insights into the early evolution of symbiotic traits.</title>
        <authorList>
            <person name="Miyauchi S."/>
            <person name="Kiss E."/>
            <person name="Kuo A."/>
            <person name="Drula E."/>
            <person name="Kohler A."/>
            <person name="Sanchez-Garcia M."/>
            <person name="Morin E."/>
            <person name="Andreopoulos B."/>
            <person name="Barry K.W."/>
            <person name="Bonito G."/>
            <person name="Buee M."/>
            <person name="Carver A."/>
            <person name="Chen C."/>
            <person name="Cichocki N."/>
            <person name="Clum A."/>
            <person name="Culley D."/>
            <person name="Crous P.W."/>
            <person name="Fauchery L."/>
            <person name="Girlanda M."/>
            <person name="Hayes R.D."/>
            <person name="Keri Z."/>
            <person name="LaButti K."/>
            <person name="Lipzen A."/>
            <person name="Lombard V."/>
            <person name="Magnuson J."/>
            <person name="Maillard F."/>
            <person name="Murat C."/>
            <person name="Nolan M."/>
            <person name="Ohm R.A."/>
            <person name="Pangilinan J."/>
            <person name="Pereira M.F."/>
            <person name="Perotto S."/>
            <person name="Peter M."/>
            <person name="Pfister S."/>
            <person name="Riley R."/>
            <person name="Sitrit Y."/>
            <person name="Stielow J.B."/>
            <person name="Szollosi G."/>
            <person name="Zifcakova L."/>
            <person name="Stursova M."/>
            <person name="Spatafora J.W."/>
            <person name="Tedersoo L."/>
            <person name="Vaario L.M."/>
            <person name="Yamada A."/>
            <person name="Yan M."/>
            <person name="Wang P."/>
            <person name="Xu J."/>
            <person name="Bruns T."/>
            <person name="Baldrian P."/>
            <person name="Vilgalys R."/>
            <person name="Dunand C."/>
            <person name="Henrissat B."/>
            <person name="Grigoriev I.V."/>
            <person name="Hibbett D."/>
            <person name="Nagy L.G."/>
            <person name="Martin F.M."/>
        </authorList>
    </citation>
    <scope>NUCLEOTIDE SEQUENCE</scope>
    <source>
        <strain evidence="9">Prilba</strain>
    </source>
</reference>
<evidence type="ECO:0000256" key="2">
    <source>
        <dbReference type="ARBA" id="ARBA00004496"/>
    </source>
</evidence>
<dbReference type="OrthoDB" id="428655at2759"/>
<keyword evidence="7" id="KW-0732">Signal</keyword>
<dbReference type="InterPro" id="IPR008978">
    <property type="entry name" value="HSP20-like_chaperone"/>
</dbReference>
<evidence type="ECO:0000256" key="5">
    <source>
        <dbReference type="ARBA" id="ARBA00023242"/>
    </source>
</evidence>
<evidence type="ECO:0000256" key="7">
    <source>
        <dbReference type="SAM" id="SignalP"/>
    </source>
</evidence>
<dbReference type="Proteomes" id="UP000759537">
    <property type="component" value="Unassembled WGS sequence"/>
</dbReference>
<keyword evidence="4" id="KW-0963">Cytoplasm</keyword>
<reference evidence="9" key="1">
    <citation type="submission" date="2019-10" db="EMBL/GenBank/DDBJ databases">
        <authorList>
            <consortium name="DOE Joint Genome Institute"/>
            <person name="Kuo A."/>
            <person name="Miyauchi S."/>
            <person name="Kiss E."/>
            <person name="Drula E."/>
            <person name="Kohler A."/>
            <person name="Sanchez-Garcia M."/>
            <person name="Andreopoulos B."/>
            <person name="Barry K.W."/>
            <person name="Bonito G."/>
            <person name="Buee M."/>
            <person name="Carver A."/>
            <person name="Chen C."/>
            <person name="Cichocki N."/>
            <person name="Clum A."/>
            <person name="Culley D."/>
            <person name="Crous P.W."/>
            <person name="Fauchery L."/>
            <person name="Girlanda M."/>
            <person name="Hayes R."/>
            <person name="Keri Z."/>
            <person name="LaButti K."/>
            <person name="Lipzen A."/>
            <person name="Lombard V."/>
            <person name="Magnuson J."/>
            <person name="Maillard F."/>
            <person name="Morin E."/>
            <person name="Murat C."/>
            <person name="Nolan M."/>
            <person name="Ohm R."/>
            <person name="Pangilinan J."/>
            <person name="Pereira M."/>
            <person name="Perotto S."/>
            <person name="Peter M."/>
            <person name="Riley R."/>
            <person name="Sitrit Y."/>
            <person name="Stielow B."/>
            <person name="Szollosi G."/>
            <person name="Zifcakova L."/>
            <person name="Stursova M."/>
            <person name="Spatafora J.W."/>
            <person name="Tedersoo L."/>
            <person name="Vaario L.-M."/>
            <person name="Yamada A."/>
            <person name="Yan M."/>
            <person name="Wang P."/>
            <person name="Xu J."/>
            <person name="Bruns T."/>
            <person name="Baldrian P."/>
            <person name="Vilgalys R."/>
            <person name="Henrissat B."/>
            <person name="Grigoriev I.V."/>
            <person name="Hibbett D."/>
            <person name="Nagy L.G."/>
            <person name="Martin F.M."/>
        </authorList>
    </citation>
    <scope>NUCLEOTIDE SEQUENCE</scope>
    <source>
        <strain evidence="9">Prilba</strain>
    </source>
</reference>
<evidence type="ECO:0000259" key="8">
    <source>
        <dbReference type="PROSITE" id="PS51203"/>
    </source>
</evidence>
<feature type="domain" description="CS" evidence="8">
    <location>
        <begin position="353"/>
        <end position="454"/>
    </location>
</feature>
<dbReference type="Gene3D" id="2.60.40.790">
    <property type="match status" value="1"/>
</dbReference>
<dbReference type="PANTHER" id="PTHR21664">
    <property type="entry name" value="CHRONIC MYELOGENOUS LEUKEMIA TUMOR ANTIGEN 66"/>
    <property type="match status" value="1"/>
</dbReference>
<evidence type="ECO:0000313" key="11">
    <source>
        <dbReference type="Proteomes" id="UP000759537"/>
    </source>
</evidence>
<evidence type="ECO:0000256" key="4">
    <source>
        <dbReference type="ARBA" id="ARBA00022490"/>
    </source>
</evidence>
<evidence type="ECO:0000313" key="10">
    <source>
        <dbReference type="EMBL" id="KAF8478133.1"/>
    </source>
</evidence>
<keyword evidence="5" id="KW-0539">Nucleus</keyword>
<proteinExistence type="predicted"/>
<comment type="subcellular location">
    <subcellularLocation>
        <location evidence="2">Cytoplasm</location>
    </subcellularLocation>
    <subcellularLocation>
        <location evidence="1">Nucleus</location>
    </subcellularLocation>
</comment>
<feature type="region of interest" description="Disordered" evidence="6">
    <location>
        <begin position="327"/>
        <end position="360"/>
    </location>
</feature>
<gene>
    <name evidence="10" type="ORF">DFH94DRAFT_802214</name>
    <name evidence="9" type="ORF">DFH94DRAFT_803271</name>
</gene>
<accession>A0A9P5MP16</accession>
<evidence type="ECO:0000256" key="3">
    <source>
        <dbReference type="ARBA" id="ARBA00018915"/>
    </source>
</evidence>
<dbReference type="EMBL" id="WHVB01000134">
    <property type="protein sequence ID" value="KAF8461305.1"/>
    <property type="molecule type" value="Genomic_DNA"/>
</dbReference>
<feature type="signal peptide" evidence="7">
    <location>
        <begin position="1"/>
        <end position="20"/>
    </location>
</feature>
<evidence type="ECO:0000256" key="6">
    <source>
        <dbReference type="SAM" id="MobiDB-lite"/>
    </source>
</evidence>
<dbReference type="AlphaFoldDB" id="A0A9P5MP16"/>
<keyword evidence="11" id="KW-1185">Reference proteome</keyword>
<dbReference type="Pfam" id="PF04969">
    <property type="entry name" value="CS"/>
    <property type="match status" value="1"/>
</dbReference>
<protein>
    <recommendedName>
        <fullName evidence="3">NudC domain-containing protein 1</fullName>
    </recommendedName>
</protein>
<organism evidence="9 11">
    <name type="scientific">Russula ochroleuca</name>
    <dbReference type="NCBI Taxonomy" id="152965"/>
    <lineage>
        <taxon>Eukaryota</taxon>
        <taxon>Fungi</taxon>
        <taxon>Dikarya</taxon>
        <taxon>Basidiomycota</taxon>
        <taxon>Agaricomycotina</taxon>
        <taxon>Agaricomycetes</taxon>
        <taxon>Russulales</taxon>
        <taxon>Russulaceae</taxon>
        <taxon>Russula</taxon>
    </lineage>
</organism>
<dbReference type="PROSITE" id="PS51203">
    <property type="entry name" value="CS"/>
    <property type="match status" value="1"/>
</dbReference>